<dbReference type="Gene3D" id="2.30.110.10">
    <property type="entry name" value="Electron Transport, Fmn-binding Protein, Chain A"/>
    <property type="match status" value="1"/>
</dbReference>
<dbReference type="RefSeq" id="WP_356500801.1">
    <property type="nucleotide sequence ID" value="NZ_JBEXEF010000022.1"/>
</dbReference>
<dbReference type="Proteomes" id="UP001550044">
    <property type="component" value="Unassembled WGS sequence"/>
</dbReference>
<keyword evidence="4" id="KW-1185">Reference proteome</keyword>
<evidence type="ECO:0000259" key="2">
    <source>
        <dbReference type="Pfam" id="PF01243"/>
    </source>
</evidence>
<evidence type="ECO:0000313" key="4">
    <source>
        <dbReference type="Proteomes" id="UP001550044"/>
    </source>
</evidence>
<reference evidence="3 4" key="1">
    <citation type="submission" date="2024-06" db="EMBL/GenBank/DDBJ databases">
        <title>The Natural Products Discovery Center: Release of the First 8490 Sequenced Strains for Exploring Actinobacteria Biosynthetic Diversity.</title>
        <authorList>
            <person name="Kalkreuter E."/>
            <person name="Kautsar S.A."/>
            <person name="Yang D."/>
            <person name="Bader C.D."/>
            <person name="Teijaro C.N."/>
            <person name="Fluegel L."/>
            <person name="Davis C.M."/>
            <person name="Simpson J.R."/>
            <person name="Lauterbach L."/>
            <person name="Steele A.D."/>
            <person name="Gui C."/>
            <person name="Meng S."/>
            <person name="Li G."/>
            <person name="Viehrig K."/>
            <person name="Ye F."/>
            <person name="Su P."/>
            <person name="Kiefer A.F."/>
            <person name="Nichols A."/>
            <person name="Cepeda A.J."/>
            <person name="Yan W."/>
            <person name="Fan B."/>
            <person name="Jiang Y."/>
            <person name="Adhikari A."/>
            <person name="Zheng C.-J."/>
            <person name="Schuster L."/>
            <person name="Cowan T.M."/>
            <person name="Smanski M.J."/>
            <person name="Chevrette M.G."/>
            <person name="De Carvalho L.P.S."/>
            <person name="Shen B."/>
        </authorList>
    </citation>
    <scope>NUCLEOTIDE SEQUENCE [LARGE SCALE GENOMIC DNA]</scope>
    <source>
        <strain evidence="3 4">NPDC005137</strain>
    </source>
</reference>
<comment type="caution">
    <text evidence="3">The sequence shown here is derived from an EMBL/GenBank/DDBJ whole genome shotgun (WGS) entry which is preliminary data.</text>
</comment>
<sequence length="139" mass="15893">MSKPPLPDEAVAMLKKANPSVITTLGPDGQPVSTPTWYLWDDGRVLVNMDEGRKRLEHIRRDPRVSLTVLDEAGWYTHISIIGRVAETRPDEGLADIDRLARQYMGNDYPMRDRDRVSAWIEIERWHGWGTLKDNSQPG</sequence>
<protein>
    <submittedName>
        <fullName evidence="3">PPOX class F420-dependent oxidoreductase</fullName>
    </submittedName>
</protein>
<evidence type="ECO:0000313" key="3">
    <source>
        <dbReference type="EMBL" id="MET8432008.1"/>
    </source>
</evidence>
<dbReference type="InterPro" id="IPR012349">
    <property type="entry name" value="Split_barrel_FMN-bd"/>
</dbReference>
<dbReference type="PANTHER" id="PTHR35176:SF6">
    <property type="entry name" value="HEME OXYGENASE HI_0854-RELATED"/>
    <property type="match status" value="1"/>
</dbReference>
<dbReference type="InterPro" id="IPR019920">
    <property type="entry name" value="F420-binding_dom_put"/>
</dbReference>
<dbReference type="EMBL" id="JBEXIP010000002">
    <property type="protein sequence ID" value="MET8432008.1"/>
    <property type="molecule type" value="Genomic_DNA"/>
</dbReference>
<gene>
    <name evidence="3" type="ORF">ABZV61_04230</name>
</gene>
<dbReference type="Pfam" id="PF01243">
    <property type="entry name" value="PNPOx_N"/>
    <property type="match status" value="1"/>
</dbReference>
<proteinExistence type="predicted"/>
<dbReference type="SUPFAM" id="SSF50475">
    <property type="entry name" value="FMN-binding split barrel"/>
    <property type="match status" value="1"/>
</dbReference>
<evidence type="ECO:0000256" key="1">
    <source>
        <dbReference type="ARBA" id="ARBA00023002"/>
    </source>
</evidence>
<dbReference type="PANTHER" id="PTHR35176">
    <property type="entry name" value="HEME OXYGENASE HI_0854-RELATED"/>
    <property type="match status" value="1"/>
</dbReference>
<accession>A0ABV2U2D4</accession>
<dbReference type="InterPro" id="IPR011576">
    <property type="entry name" value="Pyridox_Oxase_N"/>
</dbReference>
<keyword evidence="1" id="KW-0560">Oxidoreductase</keyword>
<organism evidence="3 4">
    <name type="scientific">Streptomyces sp. 900116325</name>
    <dbReference type="NCBI Taxonomy" id="3154295"/>
    <lineage>
        <taxon>Bacteria</taxon>
        <taxon>Bacillati</taxon>
        <taxon>Actinomycetota</taxon>
        <taxon>Actinomycetes</taxon>
        <taxon>Kitasatosporales</taxon>
        <taxon>Streptomycetaceae</taxon>
        <taxon>Streptomyces</taxon>
    </lineage>
</organism>
<feature type="domain" description="Pyridoxamine 5'-phosphate oxidase N-terminal" evidence="2">
    <location>
        <begin position="6"/>
        <end position="129"/>
    </location>
</feature>
<dbReference type="InterPro" id="IPR052019">
    <property type="entry name" value="F420H2_bilvrd_red/Heme_oxyg"/>
</dbReference>
<dbReference type="NCBIfam" id="TIGR03618">
    <property type="entry name" value="Rv1155_F420"/>
    <property type="match status" value="1"/>
</dbReference>
<name>A0ABV2U2D4_9ACTN</name>